<organism evidence="3 4">
    <name type="scientific">Adineta ricciae</name>
    <name type="common">Rotifer</name>
    <dbReference type="NCBI Taxonomy" id="249248"/>
    <lineage>
        <taxon>Eukaryota</taxon>
        <taxon>Metazoa</taxon>
        <taxon>Spiralia</taxon>
        <taxon>Gnathifera</taxon>
        <taxon>Rotifera</taxon>
        <taxon>Eurotatoria</taxon>
        <taxon>Bdelloidea</taxon>
        <taxon>Adinetida</taxon>
        <taxon>Adinetidae</taxon>
        <taxon>Adineta</taxon>
    </lineage>
</organism>
<evidence type="ECO:0000313" key="4">
    <source>
        <dbReference type="Proteomes" id="UP000663828"/>
    </source>
</evidence>
<evidence type="ECO:0000313" key="3">
    <source>
        <dbReference type="EMBL" id="CAF1647659.1"/>
    </source>
</evidence>
<proteinExistence type="predicted"/>
<dbReference type="EMBL" id="CAJNOJ010000710">
    <property type="protein sequence ID" value="CAF1513250.1"/>
    <property type="molecule type" value="Genomic_DNA"/>
</dbReference>
<name>A0A816EHK4_ADIRI</name>
<accession>A0A816EHK4</accession>
<gene>
    <name evidence="2" type="ORF">EDS130_LOCUS43385</name>
    <name evidence="3" type="ORF">XAT740_LOCUS54393</name>
</gene>
<dbReference type="Proteomes" id="UP000663828">
    <property type="component" value="Unassembled WGS sequence"/>
</dbReference>
<sequence length="173" mass="18729">MSTTMMAISSIVVLMLVGTSFLVKADSCLADGQPCNTSLASSNKAGCCNPCLRAATSYDTEGSGFSEDVIEKRKADSHGTCGCVPRGQVCVARFVRDDVVRCCNNDICRRGPNSVRDLGYCGCIPGGESCYSGVDHCCEGFTCNRVVDGRGRYEGYFCQEEYVTLTQCFKQFY</sequence>
<dbReference type="EMBL" id="CAJNOR010009736">
    <property type="protein sequence ID" value="CAF1647659.1"/>
    <property type="molecule type" value="Genomic_DNA"/>
</dbReference>
<keyword evidence="4" id="KW-1185">Reference proteome</keyword>
<keyword evidence="1" id="KW-0732">Signal</keyword>
<comment type="caution">
    <text evidence="3">The sequence shown here is derived from an EMBL/GenBank/DDBJ whole genome shotgun (WGS) entry which is preliminary data.</text>
</comment>
<feature type="signal peptide" evidence="1">
    <location>
        <begin position="1"/>
        <end position="25"/>
    </location>
</feature>
<protein>
    <submittedName>
        <fullName evidence="3">Uncharacterized protein</fullName>
    </submittedName>
</protein>
<dbReference type="AlphaFoldDB" id="A0A816EHK4"/>
<evidence type="ECO:0000313" key="2">
    <source>
        <dbReference type="EMBL" id="CAF1513250.1"/>
    </source>
</evidence>
<dbReference type="Proteomes" id="UP000663852">
    <property type="component" value="Unassembled WGS sequence"/>
</dbReference>
<reference evidence="3" key="1">
    <citation type="submission" date="2021-02" db="EMBL/GenBank/DDBJ databases">
        <authorList>
            <person name="Nowell W R."/>
        </authorList>
    </citation>
    <scope>NUCLEOTIDE SEQUENCE</scope>
</reference>
<feature type="chain" id="PRO_5036229925" evidence="1">
    <location>
        <begin position="26"/>
        <end position="173"/>
    </location>
</feature>
<evidence type="ECO:0000256" key="1">
    <source>
        <dbReference type="SAM" id="SignalP"/>
    </source>
</evidence>